<evidence type="ECO:0008006" key="3">
    <source>
        <dbReference type="Google" id="ProtNLM"/>
    </source>
</evidence>
<evidence type="ECO:0000313" key="2">
    <source>
        <dbReference type="Proteomes" id="UP001459277"/>
    </source>
</evidence>
<dbReference type="PANTHER" id="PTHR33710:SF86">
    <property type="entry name" value="VIRAL MOVEMENT PROTEIN"/>
    <property type="match status" value="1"/>
</dbReference>
<dbReference type="AlphaFoldDB" id="A0AAW2CT50"/>
<dbReference type="EMBL" id="JAZDWU010000005">
    <property type="protein sequence ID" value="KAL0000365.1"/>
    <property type="molecule type" value="Genomic_DNA"/>
</dbReference>
<dbReference type="InterPro" id="IPR036691">
    <property type="entry name" value="Endo/exonu/phosph_ase_sf"/>
</dbReference>
<keyword evidence="2" id="KW-1185">Reference proteome</keyword>
<reference evidence="1 2" key="1">
    <citation type="submission" date="2024-01" db="EMBL/GenBank/DDBJ databases">
        <title>A telomere-to-telomere, gap-free genome of sweet tea (Lithocarpus litseifolius).</title>
        <authorList>
            <person name="Zhou J."/>
        </authorList>
    </citation>
    <scope>NUCLEOTIDE SEQUENCE [LARGE SCALE GENOMIC DNA]</scope>
    <source>
        <strain evidence="1">Zhou-2022a</strain>
        <tissue evidence="1">Leaf</tissue>
    </source>
</reference>
<comment type="caution">
    <text evidence="1">The sequence shown here is derived from an EMBL/GenBank/DDBJ whole genome shotgun (WGS) entry which is preliminary data.</text>
</comment>
<gene>
    <name evidence="1" type="ORF">SO802_014146</name>
</gene>
<protein>
    <recommendedName>
        <fullName evidence="3">Endonuclease/exonuclease/phosphatase domain-containing protein</fullName>
    </recommendedName>
</protein>
<name>A0AAW2CT50_9ROSI</name>
<sequence>MEEFRRALLHCGLIDLGFTRNIFTWRNGRPVNAFVQERLDQACANTEWREIYPHARVHHLQAAYSDHKPILNTTQVVTQVSRRRRKPKKFEERWASDPTCKGVIRGAWERVNHMNLFTTSNKTNLESVMDSVDKVVTLDMNHTLLQPYTPEEVRKALFSMHPSKSPELDGADGKGLDFWKHEAMGQREDFRPLCIQDTDGDYGYSIATGYGLGCPNMEGDQIRILLGEIRLPGSYQEEGHHSD</sequence>
<accession>A0AAW2CT50</accession>
<dbReference type="Proteomes" id="UP001459277">
    <property type="component" value="Unassembled WGS sequence"/>
</dbReference>
<proteinExistence type="predicted"/>
<evidence type="ECO:0000313" key="1">
    <source>
        <dbReference type="EMBL" id="KAL0000365.1"/>
    </source>
</evidence>
<organism evidence="1 2">
    <name type="scientific">Lithocarpus litseifolius</name>
    <dbReference type="NCBI Taxonomy" id="425828"/>
    <lineage>
        <taxon>Eukaryota</taxon>
        <taxon>Viridiplantae</taxon>
        <taxon>Streptophyta</taxon>
        <taxon>Embryophyta</taxon>
        <taxon>Tracheophyta</taxon>
        <taxon>Spermatophyta</taxon>
        <taxon>Magnoliopsida</taxon>
        <taxon>eudicotyledons</taxon>
        <taxon>Gunneridae</taxon>
        <taxon>Pentapetalae</taxon>
        <taxon>rosids</taxon>
        <taxon>fabids</taxon>
        <taxon>Fagales</taxon>
        <taxon>Fagaceae</taxon>
        <taxon>Lithocarpus</taxon>
    </lineage>
</organism>
<dbReference type="Gene3D" id="3.60.10.10">
    <property type="entry name" value="Endonuclease/exonuclease/phosphatase"/>
    <property type="match status" value="1"/>
</dbReference>
<dbReference type="PANTHER" id="PTHR33710">
    <property type="entry name" value="BNAC02G09200D PROTEIN"/>
    <property type="match status" value="1"/>
</dbReference>
<dbReference type="SUPFAM" id="SSF56219">
    <property type="entry name" value="DNase I-like"/>
    <property type="match status" value="1"/>
</dbReference>